<feature type="compositionally biased region" description="Polar residues" evidence="1">
    <location>
        <begin position="734"/>
        <end position="743"/>
    </location>
</feature>
<protein>
    <submittedName>
        <fullName evidence="3">DUF6049 family protein</fullName>
    </submittedName>
</protein>
<proteinExistence type="predicted"/>
<dbReference type="Pfam" id="PF19516">
    <property type="entry name" value="DUF6049"/>
    <property type="match status" value="1"/>
</dbReference>
<comment type="caution">
    <text evidence="3">The sequence shown here is derived from an EMBL/GenBank/DDBJ whole genome shotgun (WGS) entry which is preliminary data.</text>
</comment>
<evidence type="ECO:0000313" key="3">
    <source>
        <dbReference type="EMBL" id="MFC5907494.1"/>
    </source>
</evidence>
<dbReference type="EMBL" id="JBHSQJ010000034">
    <property type="protein sequence ID" value="MFC5907494.1"/>
    <property type="molecule type" value="Genomic_DNA"/>
</dbReference>
<evidence type="ECO:0000256" key="2">
    <source>
        <dbReference type="SAM" id="Phobius"/>
    </source>
</evidence>
<keyword evidence="2" id="KW-1133">Transmembrane helix</keyword>
<organism evidence="3 4">
    <name type="scientific">Streptacidiphilus monticola</name>
    <dbReference type="NCBI Taxonomy" id="2161674"/>
    <lineage>
        <taxon>Bacteria</taxon>
        <taxon>Bacillati</taxon>
        <taxon>Actinomycetota</taxon>
        <taxon>Actinomycetes</taxon>
        <taxon>Kitasatosporales</taxon>
        <taxon>Streptomycetaceae</taxon>
        <taxon>Streptacidiphilus</taxon>
    </lineage>
</organism>
<evidence type="ECO:0000313" key="4">
    <source>
        <dbReference type="Proteomes" id="UP001596174"/>
    </source>
</evidence>
<gene>
    <name evidence="3" type="ORF">ACFP3V_09695</name>
</gene>
<feature type="compositionally biased region" description="Gly residues" evidence="1">
    <location>
        <begin position="750"/>
        <end position="768"/>
    </location>
</feature>
<keyword evidence="2" id="KW-0472">Membrane</keyword>
<dbReference type="Proteomes" id="UP001596174">
    <property type="component" value="Unassembled WGS sequence"/>
</dbReference>
<accession>A0ABW1FZ12</accession>
<feature type="transmembrane region" description="Helical" evidence="2">
    <location>
        <begin position="707"/>
        <end position="727"/>
    </location>
</feature>
<reference evidence="4" key="1">
    <citation type="journal article" date="2019" name="Int. J. Syst. Evol. Microbiol.">
        <title>The Global Catalogue of Microorganisms (GCM) 10K type strain sequencing project: providing services to taxonomists for standard genome sequencing and annotation.</title>
        <authorList>
            <consortium name="The Broad Institute Genomics Platform"/>
            <consortium name="The Broad Institute Genome Sequencing Center for Infectious Disease"/>
            <person name="Wu L."/>
            <person name="Ma J."/>
        </authorList>
    </citation>
    <scope>NUCLEOTIDE SEQUENCE [LARGE SCALE GENOMIC DNA]</scope>
    <source>
        <strain evidence="4">JCM 4816</strain>
    </source>
</reference>
<dbReference type="InterPro" id="IPR046112">
    <property type="entry name" value="DUF6049"/>
</dbReference>
<evidence type="ECO:0000256" key="1">
    <source>
        <dbReference type="SAM" id="MobiDB-lite"/>
    </source>
</evidence>
<keyword evidence="2" id="KW-0812">Transmembrane</keyword>
<name>A0ABW1FZ12_9ACTN</name>
<keyword evidence="4" id="KW-1185">Reference proteome</keyword>
<dbReference type="RefSeq" id="WP_380581975.1">
    <property type="nucleotide sequence ID" value="NZ_JBHSQJ010000034.1"/>
</dbReference>
<sequence length="776" mass="80323">MSEAAQHGRRRWRAAGTVLLAAGITVLGGPVLIPAADAAAPAASSSKQQVTVTINTVSPTAPKSNGTVTLSGAVTNTGAGAVHDLHLGLRTTGNPMQTRAEIADTADRGARSSVDGLELKSPRQDVGSLAAGASAPFTLKVSVKDLHLSSDEGVFALTVDAEGTTNSAAYLHSLGAARTFLPLYPSKGTAKPTQIATLWPIVAAPKVQAQTYTDQGGEQPVLTDDQLATDLGPEGRLGQLSALGNAYTSTLHLSWVIDPDLVNTVVGMTGKYQVLTGDDNEGATPDCKCTQSGKGSQTAQSWFTGLQSTLQKQKVVALPYGDPDLASIAHSSGSTKPLTSLLSTSQELGLDRLQVTADHTVAWPYQGYLDGSILSLAKSMGDRTVIVSGDSMSDAQNLDYTPNAARSVGGMTALVGDATLADIFAGQLSTPAQKTAATQRFLAETLQITEEKPNRQRTILLEPPRNLSAATAETLLKALQQAVSGKWAKAVDLSTAINATPDPGVTTKVPPASTYPKSVAKSELPSLPDVLAVQQNIADLAKVLTEPARLKAPFNTAILRSVSTQWRTQSGSGDYLASTVGYLSSELDAVHILPKPGNTVTLPGGNSSGTVAVSVTNNLQQKVTGLELHLTSLSPTRLRLDKPENAVVTGISIDGGGTKKTFRFPVKASANGTVTMVAQLYTADGKPFGSGQSYSFTVKVTSVSTGVVLLLVGGAFLVLLAGLRLYWKRKKNSAQQSFDSTPEQGEENGPAGGSTGGSDNGSGNGSGNGSEEETTV</sequence>
<feature type="region of interest" description="Disordered" evidence="1">
    <location>
        <begin position="734"/>
        <end position="776"/>
    </location>
</feature>